<protein>
    <recommendedName>
        <fullName evidence="1">Mitochondrial splicing suppressor 51-like C-terminal domain-containing protein</fullName>
    </recommendedName>
</protein>
<organism evidence="2 3">
    <name type="scientific">Meganyctiphanes norvegica</name>
    <name type="common">Northern krill</name>
    <name type="synonym">Thysanopoda norvegica</name>
    <dbReference type="NCBI Taxonomy" id="48144"/>
    <lineage>
        <taxon>Eukaryota</taxon>
        <taxon>Metazoa</taxon>
        <taxon>Ecdysozoa</taxon>
        <taxon>Arthropoda</taxon>
        <taxon>Crustacea</taxon>
        <taxon>Multicrustacea</taxon>
        <taxon>Malacostraca</taxon>
        <taxon>Eumalacostraca</taxon>
        <taxon>Eucarida</taxon>
        <taxon>Euphausiacea</taxon>
        <taxon>Euphausiidae</taxon>
        <taxon>Meganyctiphanes</taxon>
    </lineage>
</organism>
<proteinExistence type="predicted"/>
<name>A0AAV2SE91_MEGNR</name>
<evidence type="ECO:0000313" key="3">
    <source>
        <dbReference type="Proteomes" id="UP001497623"/>
    </source>
</evidence>
<dbReference type="InterPro" id="IPR046824">
    <property type="entry name" value="Mss51-like_C"/>
</dbReference>
<dbReference type="AlphaFoldDB" id="A0AAV2SE91"/>
<reference evidence="2 3" key="1">
    <citation type="submission" date="2024-05" db="EMBL/GenBank/DDBJ databases">
        <authorList>
            <person name="Wallberg A."/>
        </authorList>
    </citation>
    <scope>NUCLEOTIDE SEQUENCE [LARGE SCALE GENOMIC DNA]</scope>
</reference>
<evidence type="ECO:0000259" key="1">
    <source>
        <dbReference type="Pfam" id="PF20179"/>
    </source>
</evidence>
<dbReference type="Proteomes" id="UP001497623">
    <property type="component" value="Unassembled WGS sequence"/>
</dbReference>
<dbReference type="Pfam" id="PF20179">
    <property type="entry name" value="MSS51_C"/>
    <property type="match status" value="1"/>
</dbReference>
<feature type="domain" description="Mitochondrial splicing suppressor 51-like C-terminal" evidence="1">
    <location>
        <begin position="21"/>
        <end position="190"/>
    </location>
</feature>
<dbReference type="EMBL" id="CAXKWB010067075">
    <property type="protein sequence ID" value="CAL4190582.1"/>
    <property type="molecule type" value="Genomic_DNA"/>
</dbReference>
<keyword evidence="3" id="KW-1185">Reference proteome</keyword>
<sequence>EDYKVLCNELLSIILNRLSFPLTIHHILQKLGVGDKRKSLGQVTSMNIHVLSDKPYVDSSVWEYFMHKIPNLKELHVTIVSHIYENTHWYMKDIKLKRCKECEKNGRVIKYTIYKNHYHMLFSSDKYTTPDVIAVLGSHVPSKHGLTTGNELHPELSWQNVTRNTNSLLIFTDQSEEALQRGVNKVELCCDEYDLEKGKNAIFELGASSLDEVLCISKKLAENRKVLKALLPIQKNPVTDIRCVGTKFLNYSNYICCYQFQPSLSAHVK</sequence>
<evidence type="ECO:0000313" key="2">
    <source>
        <dbReference type="EMBL" id="CAL4190582.1"/>
    </source>
</evidence>
<gene>
    <name evidence="2" type="ORF">MNOR_LOCUS36504</name>
</gene>
<accession>A0AAV2SE91</accession>
<comment type="caution">
    <text evidence="2">The sequence shown here is derived from an EMBL/GenBank/DDBJ whole genome shotgun (WGS) entry which is preliminary data.</text>
</comment>
<feature type="non-terminal residue" evidence="2">
    <location>
        <position position="1"/>
    </location>
</feature>